<proteinExistence type="predicted"/>
<keyword evidence="4" id="KW-1185">Reference proteome</keyword>
<organism evidence="3 4">
    <name type="scientific">Hibiscus sabdariffa</name>
    <name type="common">roselle</name>
    <dbReference type="NCBI Taxonomy" id="183260"/>
    <lineage>
        <taxon>Eukaryota</taxon>
        <taxon>Viridiplantae</taxon>
        <taxon>Streptophyta</taxon>
        <taxon>Embryophyta</taxon>
        <taxon>Tracheophyta</taxon>
        <taxon>Spermatophyta</taxon>
        <taxon>Magnoliopsida</taxon>
        <taxon>eudicotyledons</taxon>
        <taxon>Gunneridae</taxon>
        <taxon>Pentapetalae</taxon>
        <taxon>rosids</taxon>
        <taxon>malvids</taxon>
        <taxon>Malvales</taxon>
        <taxon>Malvaceae</taxon>
        <taxon>Malvoideae</taxon>
        <taxon>Hibiscus</taxon>
    </lineage>
</organism>
<accession>A0ABR2F1J6</accession>
<name>A0ABR2F1J6_9ROSI</name>
<reference evidence="3 4" key="1">
    <citation type="journal article" date="2024" name="G3 (Bethesda)">
        <title>Genome assembly of Hibiscus sabdariffa L. provides insights into metabolisms of medicinal natural products.</title>
        <authorList>
            <person name="Kim T."/>
        </authorList>
    </citation>
    <scope>NUCLEOTIDE SEQUENCE [LARGE SCALE GENOMIC DNA]</scope>
    <source>
        <strain evidence="3">TK-2024</strain>
        <tissue evidence="3">Old leaves</tissue>
    </source>
</reference>
<evidence type="ECO:0000313" key="4">
    <source>
        <dbReference type="Proteomes" id="UP001472677"/>
    </source>
</evidence>
<comment type="caution">
    <text evidence="3">The sequence shown here is derived from an EMBL/GenBank/DDBJ whole genome shotgun (WGS) entry which is preliminary data.</text>
</comment>
<evidence type="ECO:0000259" key="2">
    <source>
        <dbReference type="Pfam" id="PF09835"/>
    </source>
</evidence>
<keyword evidence="1" id="KW-1133">Transmembrane helix</keyword>
<sequence length="188" mass="20314">MDWRVVVKHIVRDNNRVADILAQQGQILHMNSMIFATPPVDTVRGAEPKQLAFSIALGFTLGVFPICGVTVLLCGMAISVLGSLANAPAVMFANFLATPIELSLMVPFLRLGETLTGGEPFELTSDALNKVITGQASSELLFSIARALLGWFVAAPIILGTLYLVFLPVFKFLVPKFSSAPDRKEHDS</sequence>
<evidence type="ECO:0000256" key="1">
    <source>
        <dbReference type="SAM" id="Phobius"/>
    </source>
</evidence>
<keyword evidence="1" id="KW-0812">Transmembrane</keyword>
<dbReference type="EMBL" id="JBBPBM010000009">
    <property type="protein sequence ID" value="KAK8568820.1"/>
    <property type="molecule type" value="Genomic_DNA"/>
</dbReference>
<keyword evidence="1" id="KW-0472">Membrane</keyword>
<dbReference type="InterPro" id="IPR018639">
    <property type="entry name" value="DUF2062"/>
</dbReference>
<gene>
    <name evidence="3" type="ORF">V6N12_007360</name>
</gene>
<dbReference type="PANTHER" id="PTHR35102:SF1">
    <property type="entry name" value="E3 UBIQUITIN-PROTEIN LIGASE"/>
    <property type="match status" value="1"/>
</dbReference>
<protein>
    <recommendedName>
        <fullName evidence="2">DUF2062 domain-containing protein</fullName>
    </recommendedName>
</protein>
<feature type="domain" description="DUF2062" evidence="2">
    <location>
        <begin position="47"/>
        <end position="173"/>
    </location>
</feature>
<dbReference type="Proteomes" id="UP001472677">
    <property type="component" value="Unassembled WGS sequence"/>
</dbReference>
<feature type="transmembrane region" description="Helical" evidence="1">
    <location>
        <begin position="148"/>
        <end position="174"/>
    </location>
</feature>
<feature type="transmembrane region" description="Helical" evidence="1">
    <location>
        <begin position="51"/>
        <end position="78"/>
    </location>
</feature>
<dbReference type="PANTHER" id="PTHR35102">
    <property type="entry name" value="E3 UBIQUITIN-PROTEIN LIGASE"/>
    <property type="match status" value="1"/>
</dbReference>
<evidence type="ECO:0000313" key="3">
    <source>
        <dbReference type="EMBL" id="KAK8568820.1"/>
    </source>
</evidence>
<dbReference type="Pfam" id="PF09835">
    <property type="entry name" value="DUF2062"/>
    <property type="match status" value="1"/>
</dbReference>